<gene>
    <name evidence="3" type="ORF">SVUK_LOCUS11760</name>
</gene>
<feature type="region of interest" description="Disordered" evidence="1">
    <location>
        <begin position="63"/>
        <end position="85"/>
    </location>
</feature>
<feature type="chain" id="PRO_5018216456" description="Syndecan/Neurexin domain-containing protein" evidence="2">
    <location>
        <begin position="19"/>
        <end position="85"/>
    </location>
</feature>
<evidence type="ECO:0000256" key="1">
    <source>
        <dbReference type="SAM" id="MobiDB-lite"/>
    </source>
</evidence>
<protein>
    <recommendedName>
        <fullName evidence="5">Syndecan/Neurexin domain-containing protein</fullName>
    </recommendedName>
</protein>
<accession>A0A3P7LBU8</accession>
<evidence type="ECO:0000313" key="3">
    <source>
        <dbReference type="EMBL" id="VDM76762.1"/>
    </source>
</evidence>
<name>A0A3P7LBU8_STRVU</name>
<reference evidence="3 4" key="1">
    <citation type="submission" date="2018-11" db="EMBL/GenBank/DDBJ databases">
        <authorList>
            <consortium name="Pathogen Informatics"/>
        </authorList>
    </citation>
    <scope>NUCLEOTIDE SEQUENCE [LARGE SCALE GENOMIC DNA]</scope>
</reference>
<keyword evidence="4" id="KW-1185">Reference proteome</keyword>
<sequence>MRLLIVLVLAAHFTVSYCQDENTSDIFEPASMDDVDGPADFVGRTEEINEGSDAFGVSTAMLEPEPTTVSSPKHDVEVEISNADP</sequence>
<dbReference type="EMBL" id="UYYB01097679">
    <property type="protein sequence ID" value="VDM76762.1"/>
    <property type="molecule type" value="Genomic_DNA"/>
</dbReference>
<keyword evidence="2" id="KW-0732">Signal</keyword>
<evidence type="ECO:0000256" key="2">
    <source>
        <dbReference type="SAM" id="SignalP"/>
    </source>
</evidence>
<dbReference type="OrthoDB" id="5848610at2759"/>
<evidence type="ECO:0008006" key="5">
    <source>
        <dbReference type="Google" id="ProtNLM"/>
    </source>
</evidence>
<evidence type="ECO:0000313" key="4">
    <source>
        <dbReference type="Proteomes" id="UP000270094"/>
    </source>
</evidence>
<proteinExistence type="predicted"/>
<feature type="signal peptide" evidence="2">
    <location>
        <begin position="1"/>
        <end position="18"/>
    </location>
</feature>
<dbReference type="Proteomes" id="UP000270094">
    <property type="component" value="Unassembled WGS sequence"/>
</dbReference>
<organism evidence="3 4">
    <name type="scientific">Strongylus vulgaris</name>
    <name type="common">Blood worm</name>
    <dbReference type="NCBI Taxonomy" id="40348"/>
    <lineage>
        <taxon>Eukaryota</taxon>
        <taxon>Metazoa</taxon>
        <taxon>Ecdysozoa</taxon>
        <taxon>Nematoda</taxon>
        <taxon>Chromadorea</taxon>
        <taxon>Rhabditida</taxon>
        <taxon>Rhabditina</taxon>
        <taxon>Rhabditomorpha</taxon>
        <taxon>Strongyloidea</taxon>
        <taxon>Strongylidae</taxon>
        <taxon>Strongylus</taxon>
    </lineage>
</organism>
<dbReference type="AlphaFoldDB" id="A0A3P7LBU8"/>